<feature type="non-terminal residue" evidence="1">
    <location>
        <position position="1"/>
    </location>
</feature>
<protein>
    <submittedName>
        <fullName evidence="1">Uncharacterized protein</fullName>
    </submittedName>
</protein>
<reference evidence="1" key="1">
    <citation type="journal article" date="2014" name="Front. Microbiol.">
        <title>High frequency of phylogenetically diverse reductive dehalogenase-homologous genes in deep subseafloor sedimentary metagenomes.</title>
        <authorList>
            <person name="Kawai M."/>
            <person name="Futagami T."/>
            <person name="Toyoda A."/>
            <person name="Takaki Y."/>
            <person name="Nishi S."/>
            <person name="Hori S."/>
            <person name="Arai W."/>
            <person name="Tsubouchi T."/>
            <person name="Morono Y."/>
            <person name="Uchiyama I."/>
            <person name="Ito T."/>
            <person name="Fujiyama A."/>
            <person name="Inagaki F."/>
            <person name="Takami H."/>
        </authorList>
    </citation>
    <scope>NUCLEOTIDE SEQUENCE</scope>
    <source>
        <strain evidence="1">Expedition CK06-06</strain>
    </source>
</reference>
<sequence length="62" mass="7322">TEHGGMVMINEIKEMFKRYQTITHLEFSVKAKKPELRPFQGEISEKTLKEAERLTREKTLQS</sequence>
<accession>X1R2D5</accession>
<comment type="caution">
    <text evidence="1">The sequence shown here is derived from an EMBL/GenBank/DDBJ whole genome shotgun (WGS) entry which is preliminary data.</text>
</comment>
<evidence type="ECO:0000313" key="1">
    <source>
        <dbReference type="EMBL" id="GAI49729.1"/>
    </source>
</evidence>
<dbReference type="AlphaFoldDB" id="X1R2D5"/>
<organism evidence="1">
    <name type="scientific">marine sediment metagenome</name>
    <dbReference type="NCBI Taxonomy" id="412755"/>
    <lineage>
        <taxon>unclassified sequences</taxon>
        <taxon>metagenomes</taxon>
        <taxon>ecological metagenomes</taxon>
    </lineage>
</organism>
<dbReference type="EMBL" id="BARV01041327">
    <property type="protein sequence ID" value="GAI49729.1"/>
    <property type="molecule type" value="Genomic_DNA"/>
</dbReference>
<name>X1R2D5_9ZZZZ</name>
<proteinExistence type="predicted"/>
<gene>
    <name evidence="1" type="ORF">S06H3_62612</name>
</gene>